<evidence type="ECO:0000313" key="4">
    <source>
        <dbReference type="Proteomes" id="UP000237105"/>
    </source>
</evidence>
<name>A0A2P5AN28_PARAD</name>
<protein>
    <recommendedName>
        <fullName evidence="5">Transmembrane protein</fullName>
    </recommendedName>
</protein>
<keyword evidence="2" id="KW-0732">Signal</keyword>
<dbReference type="AlphaFoldDB" id="A0A2P5AN28"/>
<reference evidence="4" key="1">
    <citation type="submission" date="2016-06" db="EMBL/GenBank/DDBJ databases">
        <title>Parallel loss of symbiosis genes in relatives of nitrogen-fixing non-legume Parasponia.</title>
        <authorList>
            <person name="Van Velzen R."/>
            <person name="Holmer R."/>
            <person name="Bu F."/>
            <person name="Rutten L."/>
            <person name="Van Zeijl A."/>
            <person name="Liu W."/>
            <person name="Santuari L."/>
            <person name="Cao Q."/>
            <person name="Sharma T."/>
            <person name="Shen D."/>
            <person name="Roswanjaya Y."/>
            <person name="Wardhani T."/>
            <person name="Kalhor M.S."/>
            <person name="Jansen J."/>
            <person name="Van den Hoogen J."/>
            <person name="Gungor B."/>
            <person name="Hartog M."/>
            <person name="Hontelez J."/>
            <person name="Verver J."/>
            <person name="Yang W.-C."/>
            <person name="Schijlen E."/>
            <person name="Repin R."/>
            <person name="Schilthuizen M."/>
            <person name="Schranz E."/>
            <person name="Heidstra R."/>
            <person name="Miyata K."/>
            <person name="Fedorova E."/>
            <person name="Kohlen W."/>
            <person name="Bisseling T."/>
            <person name="Smit S."/>
            <person name="Geurts R."/>
        </authorList>
    </citation>
    <scope>NUCLEOTIDE SEQUENCE [LARGE SCALE GENOMIC DNA]</scope>
    <source>
        <strain evidence="4">cv. WU1-14</strain>
    </source>
</reference>
<evidence type="ECO:0000256" key="2">
    <source>
        <dbReference type="SAM" id="SignalP"/>
    </source>
</evidence>
<proteinExistence type="predicted"/>
<dbReference type="EMBL" id="JXTB01000513">
    <property type="protein sequence ID" value="PON37920.1"/>
    <property type="molecule type" value="Genomic_DNA"/>
</dbReference>
<organism evidence="3 4">
    <name type="scientific">Parasponia andersonii</name>
    <name type="common">Sponia andersonii</name>
    <dbReference type="NCBI Taxonomy" id="3476"/>
    <lineage>
        <taxon>Eukaryota</taxon>
        <taxon>Viridiplantae</taxon>
        <taxon>Streptophyta</taxon>
        <taxon>Embryophyta</taxon>
        <taxon>Tracheophyta</taxon>
        <taxon>Spermatophyta</taxon>
        <taxon>Magnoliopsida</taxon>
        <taxon>eudicotyledons</taxon>
        <taxon>Gunneridae</taxon>
        <taxon>Pentapetalae</taxon>
        <taxon>rosids</taxon>
        <taxon>fabids</taxon>
        <taxon>Rosales</taxon>
        <taxon>Cannabaceae</taxon>
        <taxon>Parasponia</taxon>
    </lineage>
</organism>
<comment type="caution">
    <text evidence="3">The sequence shown here is derived from an EMBL/GenBank/DDBJ whole genome shotgun (WGS) entry which is preliminary data.</text>
</comment>
<evidence type="ECO:0000256" key="1">
    <source>
        <dbReference type="SAM" id="MobiDB-lite"/>
    </source>
</evidence>
<evidence type="ECO:0008006" key="5">
    <source>
        <dbReference type="Google" id="ProtNLM"/>
    </source>
</evidence>
<accession>A0A2P5AN28</accession>
<keyword evidence="4" id="KW-1185">Reference proteome</keyword>
<gene>
    <name evidence="3" type="ORF">PanWU01x14_316660</name>
</gene>
<feature type="region of interest" description="Disordered" evidence="1">
    <location>
        <begin position="32"/>
        <end position="73"/>
    </location>
</feature>
<feature type="chain" id="PRO_5015106666" description="Transmembrane protein" evidence="2">
    <location>
        <begin position="25"/>
        <end position="96"/>
    </location>
</feature>
<dbReference type="Proteomes" id="UP000237105">
    <property type="component" value="Unassembled WGS sequence"/>
</dbReference>
<sequence length="96" mass="10085">MKAFLALISILLATVLFFPPLTLARELITVGSGTGSTINPGKPGACSRGSPSCTHATPKNRRPVAPVRPPALPISTLSPKPICKSIYKRNCPPEGH</sequence>
<feature type="signal peptide" evidence="2">
    <location>
        <begin position="1"/>
        <end position="24"/>
    </location>
</feature>
<evidence type="ECO:0000313" key="3">
    <source>
        <dbReference type="EMBL" id="PON37920.1"/>
    </source>
</evidence>